<evidence type="ECO:0000313" key="3">
    <source>
        <dbReference type="Proteomes" id="UP000256763"/>
    </source>
</evidence>
<evidence type="ECO:0000256" key="1">
    <source>
        <dbReference type="SAM" id="SignalP"/>
    </source>
</evidence>
<evidence type="ECO:0000313" key="2">
    <source>
        <dbReference type="EMBL" id="RFA32056.1"/>
    </source>
</evidence>
<feature type="chain" id="PRO_5017730346" description="Outer membrane lipoprotein Slp" evidence="1">
    <location>
        <begin position="25"/>
        <end position="168"/>
    </location>
</feature>
<comment type="caution">
    <text evidence="2">The sequence shown here is derived from an EMBL/GenBank/DDBJ whole genome shotgun (WGS) entry which is preliminary data.</text>
</comment>
<dbReference type="PANTHER" id="PTHR37530">
    <property type="entry name" value="OUTER MEMBRANE PROTEIN SLP"/>
    <property type="match status" value="1"/>
</dbReference>
<keyword evidence="1" id="KW-0732">Signal</keyword>
<proteinExistence type="predicted"/>
<name>A0A3E0WJB5_9GAMM</name>
<gene>
    <name evidence="2" type="ORF">CAL65_20680</name>
</gene>
<sequence length="168" mass="18697">MRQVSGCFLLLLLLLLMLGLAACATGPGFDRAGVDTDIMPPRAVAEMDARQGERVIWGGTVINVRNLEDRTRLEILAYPLDRSQRPRTGASAAGRFLVDYPGYLETADYGSGREVTVVGELLREQRGKVGDAEYRYPLVAAEDVYLWPREPVREQPRVRFGIGVMLSR</sequence>
<accession>A0A3E0WJB5</accession>
<dbReference type="OrthoDB" id="5295757at2"/>
<reference evidence="3" key="1">
    <citation type="submission" date="2017-05" db="EMBL/GenBank/DDBJ databases">
        <authorList>
            <person name="Sharma S."/>
            <person name="Sidhu C."/>
            <person name="Pinnaka A.K."/>
        </authorList>
    </citation>
    <scope>NUCLEOTIDE SEQUENCE [LARGE SCALE GENOMIC DNA]</scope>
    <source>
        <strain evidence="3">AK93</strain>
    </source>
</reference>
<dbReference type="Pfam" id="PF03843">
    <property type="entry name" value="Slp"/>
    <property type="match status" value="1"/>
</dbReference>
<organism evidence="2 3">
    <name type="scientific">Alkalilimnicola ehrlichii</name>
    <dbReference type="NCBI Taxonomy" id="351052"/>
    <lineage>
        <taxon>Bacteria</taxon>
        <taxon>Pseudomonadati</taxon>
        <taxon>Pseudomonadota</taxon>
        <taxon>Gammaproteobacteria</taxon>
        <taxon>Chromatiales</taxon>
        <taxon>Ectothiorhodospiraceae</taxon>
        <taxon>Alkalilimnicola</taxon>
    </lineage>
</organism>
<feature type="signal peptide" evidence="1">
    <location>
        <begin position="1"/>
        <end position="24"/>
    </location>
</feature>
<evidence type="ECO:0008006" key="4">
    <source>
        <dbReference type="Google" id="ProtNLM"/>
    </source>
</evidence>
<keyword evidence="3" id="KW-1185">Reference proteome</keyword>
<dbReference type="RefSeq" id="WP_116303977.1">
    <property type="nucleotide sequence ID" value="NZ_NFZV01000035.1"/>
</dbReference>
<protein>
    <recommendedName>
        <fullName evidence="4">Outer membrane lipoprotein Slp</fullName>
    </recommendedName>
</protein>
<dbReference type="PANTHER" id="PTHR37530:SF1">
    <property type="entry name" value="OUTER MEMBRANE PROTEIN SLP"/>
    <property type="match status" value="1"/>
</dbReference>
<dbReference type="AlphaFoldDB" id="A0A3E0WJB5"/>
<dbReference type="EMBL" id="NFZW01000035">
    <property type="protein sequence ID" value="RFA32056.1"/>
    <property type="molecule type" value="Genomic_DNA"/>
</dbReference>
<dbReference type="PIRSF" id="PIRSF004982">
    <property type="entry name" value="SlP"/>
    <property type="match status" value="1"/>
</dbReference>
<dbReference type="PROSITE" id="PS51257">
    <property type="entry name" value="PROKAR_LIPOPROTEIN"/>
    <property type="match status" value="1"/>
</dbReference>
<dbReference type="InterPro" id="IPR004658">
    <property type="entry name" value="OMP_Slp"/>
</dbReference>
<dbReference type="GO" id="GO:0019867">
    <property type="term" value="C:outer membrane"/>
    <property type="evidence" value="ECO:0007669"/>
    <property type="project" value="InterPro"/>
</dbReference>
<dbReference type="Proteomes" id="UP000256763">
    <property type="component" value="Unassembled WGS sequence"/>
</dbReference>